<protein>
    <submittedName>
        <fullName evidence="2">Uncharacterized protein</fullName>
    </submittedName>
</protein>
<sequence length="365" mass="40191">MAQEGVAGPSRNSYVPQTPRPPTQQGDRAPSRSSVLSYVTIQRGSRPAPIDVDAMDVEDDGPPVFLANQGHQAADPPMPAPAPGVNPRRAEARPAFNHPLFDNAAAANSRAPSGIDWLNVDFTRAPPGGWKKIQFRSWKDVLKGQDAQQAKRWREIARTRRRRPPPVPWPQGRGRAPSGQNISPYYILIIDLTEAQQATMLGWVWRSSKWLSAYFVQFPTPLPTYIATWEGATAFASMSPEDVEDMLAAGFQREPLLTATARAITNDKLAGPAGKWGLTSTADAFNQTVNSIRVEVLGRLKGKQNAPAPLYVMYCDPPTADPREWEEFRDTIQAHSFGVDGGRSPDLFLEEGECRICHSVDHSVC</sequence>
<accession>A0A4Y9XU56</accession>
<dbReference type="STRING" id="34475.A0A4Y9XU56"/>
<feature type="compositionally biased region" description="Polar residues" evidence="1">
    <location>
        <begin position="23"/>
        <end position="34"/>
    </location>
</feature>
<name>A0A4Y9XU56_9APHY</name>
<evidence type="ECO:0000313" key="2">
    <source>
        <dbReference type="EMBL" id="TFY52963.1"/>
    </source>
</evidence>
<proteinExistence type="predicted"/>
<evidence type="ECO:0000256" key="1">
    <source>
        <dbReference type="SAM" id="MobiDB-lite"/>
    </source>
</evidence>
<reference evidence="2 3" key="1">
    <citation type="submission" date="2019-01" db="EMBL/GenBank/DDBJ databases">
        <title>Genome sequencing of the rare red list fungi Fomitopsis rosea.</title>
        <authorList>
            <person name="Buettner E."/>
            <person name="Kellner H."/>
        </authorList>
    </citation>
    <scope>NUCLEOTIDE SEQUENCE [LARGE SCALE GENOMIC DNA]</scope>
    <source>
        <strain evidence="2 3">DSM 105464</strain>
    </source>
</reference>
<evidence type="ECO:0000313" key="3">
    <source>
        <dbReference type="Proteomes" id="UP000298390"/>
    </source>
</evidence>
<dbReference type="Proteomes" id="UP000298390">
    <property type="component" value="Unassembled WGS sequence"/>
</dbReference>
<organism evidence="2 3">
    <name type="scientific">Rhodofomes roseus</name>
    <dbReference type="NCBI Taxonomy" id="34475"/>
    <lineage>
        <taxon>Eukaryota</taxon>
        <taxon>Fungi</taxon>
        <taxon>Dikarya</taxon>
        <taxon>Basidiomycota</taxon>
        <taxon>Agaricomycotina</taxon>
        <taxon>Agaricomycetes</taxon>
        <taxon>Polyporales</taxon>
        <taxon>Rhodofomes</taxon>
    </lineage>
</organism>
<comment type="caution">
    <text evidence="2">The sequence shown here is derived from an EMBL/GenBank/DDBJ whole genome shotgun (WGS) entry which is preliminary data.</text>
</comment>
<gene>
    <name evidence="2" type="ORF">EVJ58_g9718</name>
</gene>
<dbReference type="EMBL" id="SEKV01000892">
    <property type="protein sequence ID" value="TFY52963.1"/>
    <property type="molecule type" value="Genomic_DNA"/>
</dbReference>
<feature type="region of interest" description="Disordered" evidence="1">
    <location>
        <begin position="1"/>
        <end position="34"/>
    </location>
</feature>
<dbReference type="AlphaFoldDB" id="A0A4Y9XU56"/>